<dbReference type="InterPro" id="IPR013785">
    <property type="entry name" value="Aldolase_TIM"/>
</dbReference>
<comment type="caution">
    <text evidence="14">The sequence shown here is derived from an EMBL/GenBank/DDBJ whole genome shotgun (WGS) entry which is preliminary data.</text>
</comment>
<dbReference type="UniPathway" id="UPA00344"/>
<keyword evidence="4 12" id="KW-0479">Metal-binding</keyword>
<protein>
    <recommendedName>
        <fullName evidence="1 12">GTP 3',8-cyclase</fullName>
        <ecNumber evidence="1 12">4.1.99.22</ecNumber>
    </recommendedName>
    <alternativeName>
        <fullName evidence="12">Molybdenum cofactor biosynthesis protein A</fullName>
    </alternativeName>
</protein>
<keyword evidence="7 12" id="KW-0411">Iron-sulfur</keyword>
<evidence type="ECO:0000256" key="5">
    <source>
        <dbReference type="ARBA" id="ARBA00022741"/>
    </source>
</evidence>
<dbReference type="NCBIfam" id="NF001199">
    <property type="entry name" value="PRK00164.2-1"/>
    <property type="match status" value="1"/>
</dbReference>
<dbReference type="SFLD" id="SFLDG01383">
    <property type="entry name" value="cyclic_pyranopterin_phosphate"/>
    <property type="match status" value="1"/>
</dbReference>
<dbReference type="Pfam" id="PF04055">
    <property type="entry name" value="Radical_SAM"/>
    <property type="match status" value="1"/>
</dbReference>
<dbReference type="PROSITE" id="PS01305">
    <property type="entry name" value="MOAA_NIFB_PQQE"/>
    <property type="match status" value="1"/>
</dbReference>
<keyword evidence="10 12" id="KW-0456">Lyase</keyword>
<dbReference type="SFLD" id="SFLDG01067">
    <property type="entry name" value="SPASM/twitch_domain_containing"/>
    <property type="match status" value="1"/>
</dbReference>
<name>A0A2W1LRN6_9BACL</name>
<keyword evidence="15" id="KW-1185">Reference proteome</keyword>
<feature type="binding site" evidence="12">
    <location>
        <position position="258"/>
    </location>
    <ligand>
        <name>[4Fe-4S] cluster</name>
        <dbReference type="ChEBI" id="CHEBI:49883"/>
        <label>2</label>
        <note>4Fe-4S-substrate</note>
    </ligand>
</feature>
<feature type="binding site" evidence="12">
    <location>
        <position position="71"/>
    </location>
    <ligand>
        <name>S-adenosyl-L-methionine</name>
        <dbReference type="ChEBI" id="CHEBI:59789"/>
    </ligand>
</feature>
<dbReference type="PANTHER" id="PTHR22960:SF0">
    <property type="entry name" value="MOLYBDENUM COFACTOR BIOSYNTHESIS PROTEIN 1"/>
    <property type="match status" value="1"/>
</dbReference>
<dbReference type="InterPro" id="IPR010505">
    <property type="entry name" value="MoaA_twitch"/>
</dbReference>
<dbReference type="GO" id="GO:0005525">
    <property type="term" value="F:GTP binding"/>
    <property type="evidence" value="ECO:0007669"/>
    <property type="project" value="UniProtKB-UniRule"/>
</dbReference>
<dbReference type="SFLD" id="SFLDG01386">
    <property type="entry name" value="main_SPASM_domain-containing"/>
    <property type="match status" value="1"/>
</dbReference>
<dbReference type="SFLD" id="SFLDS00029">
    <property type="entry name" value="Radical_SAM"/>
    <property type="match status" value="1"/>
</dbReference>
<evidence type="ECO:0000256" key="9">
    <source>
        <dbReference type="ARBA" id="ARBA00023150"/>
    </source>
</evidence>
<dbReference type="Gene3D" id="3.20.20.70">
    <property type="entry name" value="Aldolase class I"/>
    <property type="match status" value="1"/>
</dbReference>
<dbReference type="SUPFAM" id="SSF102114">
    <property type="entry name" value="Radical SAM enzymes"/>
    <property type="match status" value="1"/>
</dbReference>
<feature type="binding site" evidence="12">
    <location>
        <position position="28"/>
    </location>
    <ligand>
        <name>[4Fe-4S] cluster</name>
        <dbReference type="ChEBI" id="CHEBI:49883"/>
        <label>1</label>
        <note>4Fe-4S-S-AdoMet</note>
    </ligand>
</feature>
<comment type="catalytic activity">
    <reaction evidence="11 12">
        <text>GTP + AH2 + S-adenosyl-L-methionine = (8S)-3',8-cyclo-7,8-dihydroguanosine 5'-triphosphate + 5'-deoxyadenosine + L-methionine + A + H(+)</text>
        <dbReference type="Rhea" id="RHEA:49576"/>
        <dbReference type="ChEBI" id="CHEBI:13193"/>
        <dbReference type="ChEBI" id="CHEBI:15378"/>
        <dbReference type="ChEBI" id="CHEBI:17319"/>
        <dbReference type="ChEBI" id="CHEBI:17499"/>
        <dbReference type="ChEBI" id="CHEBI:37565"/>
        <dbReference type="ChEBI" id="CHEBI:57844"/>
        <dbReference type="ChEBI" id="CHEBI:59789"/>
        <dbReference type="ChEBI" id="CHEBI:131766"/>
        <dbReference type="EC" id="4.1.99.22"/>
    </reaction>
</comment>
<evidence type="ECO:0000256" key="6">
    <source>
        <dbReference type="ARBA" id="ARBA00023004"/>
    </source>
</evidence>
<evidence type="ECO:0000313" key="14">
    <source>
        <dbReference type="EMBL" id="PZD94491.1"/>
    </source>
</evidence>
<dbReference type="InterPro" id="IPR000385">
    <property type="entry name" value="MoaA_NifB_PqqE_Fe-S-bd_CS"/>
</dbReference>
<feature type="binding site" evidence="12">
    <location>
        <position position="30"/>
    </location>
    <ligand>
        <name>S-adenosyl-L-methionine</name>
        <dbReference type="ChEBI" id="CHEBI:59789"/>
    </ligand>
</feature>
<dbReference type="EC" id="4.1.99.22" evidence="1 12"/>
<evidence type="ECO:0000256" key="10">
    <source>
        <dbReference type="ARBA" id="ARBA00023239"/>
    </source>
</evidence>
<feature type="binding site" evidence="12">
    <location>
        <begin position="263"/>
        <end position="265"/>
    </location>
    <ligand>
        <name>GTP</name>
        <dbReference type="ChEBI" id="CHEBI:37565"/>
    </ligand>
</feature>
<keyword evidence="9 12" id="KW-0501">Molybdenum cofactor biosynthesis</keyword>
<dbReference type="PROSITE" id="PS51918">
    <property type="entry name" value="RADICAL_SAM"/>
    <property type="match status" value="1"/>
</dbReference>
<comment type="cofactor">
    <cofactor evidence="12">
        <name>[4Fe-4S] cluster</name>
        <dbReference type="ChEBI" id="CHEBI:49883"/>
    </cofactor>
    <text evidence="12">Binds 2 [4Fe-4S] clusters. Binds 1 [4Fe-4S] cluster coordinated with 3 cysteines and an exchangeable S-adenosyl-L-methionine and 1 [4Fe-4S] cluster coordinated with 3 cysteines and the GTP-derived substrate.</text>
</comment>
<gene>
    <name evidence="12" type="primary">moaA</name>
    <name evidence="14" type="ORF">DNH61_17790</name>
</gene>
<feature type="binding site" evidence="12">
    <location>
        <position position="31"/>
    </location>
    <ligand>
        <name>[4Fe-4S] cluster</name>
        <dbReference type="ChEBI" id="CHEBI:49883"/>
        <label>1</label>
        <note>4Fe-4S-S-AdoMet</note>
    </ligand>
</feature>
<dbReference type="InterPro" id="IPR013483">
    <property type="entry name" value="MoaA"/>
</dbReference>
<dbReference type="RefSeq" id="WP_111148036.1">
    <property type="nucleotide sequence ID" value="NZ_QKRB01000053.1"/>
</dbReference>
<evidence type="ECO:0000256" key="1">
    <source>
        <dbReference type="ARBA" id="ARBA00012167"/>
    </source>
</evidence>
<dbReference type="Pfam" id="PF06463">
    <property type="entry name" value="Mob_synth_C"/>
    <property type="match status" value="1"/>
</dbReference>
<accession>A0A2W1LRN6</accession>
<dbReference type="OrthoDB" id="9763993at2"/>
<keyword evidence="2 12" id="KW-0004">4Fe-4S</keyword>
<feature type="binding site" evidence="12">
    <location>
        <position position="275"/>
    </location>
    <ligand>
        <name>[4Fe-4S] cluster</name>
        <dbReference type="ChEBI" id="CHEBI:49883"/>
        <label>2</label>
        <note>4Fe-4S-substrate</note>
    </ligand>
</feature>
<dbReference type="GO" id="GO:0061798">
    <property type="term" value="F:GTP 3',8'-cyclase activity"/>
    <property type="evidence" value="ECO:0007669"/>
    <property type="project" value="UniProtKB-UniRule"/>
</dbReference>
<proteinExistence type="inferred from homology"/>
<dbReference type="GO" id="GO:0046872">
    <property type="term" value="F:metal ion binding"/>
    <property type="evidence" value="ECO:0007669"/>
    <property type="project" value="UniProtKB-KW"/>
</dbReference>
<dbReference type="GO" id="GO:1904047">
    <property type="term" value="F:S-adenosyl-L-methionine binding"/>
    <property type="evidence" value="ECO:0007669"/>
    <property type="project" value="UniProtKB-UniRule"/>
</dbReference>
<dbReference type="HAMAP" id="MF_01225_B">
    <property type="entry name" value="MoaA_B"/>
    <property type="match status" value="1"/>
</dbReference>
<comment type="similarity">
    <text evidence="12">Belongs to the radical SAM superfamily. MoaA family.</text>
</comment>
<evidence type="ECO:0000256" key="12">
    <source>
        <dbReference type="HAMAP-Rule" id="MF_01225"/>
    </source>
</evidence>
<feature type="binding site" evidence="12">
    <location>
        <position position="193"/>
    </location>
    <ligand>
        <name>S-adenosyl-L-methionine</name>
        <dbReference type="ChEBI" id="CHEBI:59789"/>
    </ligand>
</feature>
<evidence type="ECO:0000256" key="8">
    <source>
        <dbReference type="ARBA" id="ARBA00023134"/>
    </source>
</evidence>
<dbReference type="AlphaFoldDB" id="A0A2W1LRN6"/>
<evidence type="ECO:0000256" key="2">
    <source>
        <dbReference type="ARBA" id="ARBA00022485"/>
    </source>
</evidence>
<dbReference type="EMBL" id="QKRB01000053">
    <property type="protein sequence ID" value="PZD94491.1"/>
    <property type="molecule type" value="Genomic_DNA"/>
</dbReference>
<organism evidence="14 15">
    <name type="scientific">Paenibacillus sambharensis</name>
    <dbReference type="NCBI Taxonomy" id="1803190"/>
    <lineage>
        <taxon>Bacteria</taxon>
        <taxon>Bacillati</taxon>
        <taxon>Bacillota</taxon>
        <taxon>Bacilli</taxon>
        <taxon>Bacillales</taxon>
        <taxon>Paenibacillaceae</taxon>
        <taxon>Paenibacillus</taxon>
    </lineage>
</organism>
<dbReference type="InterPro" id="IPR040064">
    <property type="entry name" value="MoaA-like"/>
</dbReference>
<dbReference type="GO" id="GO:0051539">
    <property type="term" value="F:4 iron, 4 sulfur cluster binding"/>
    <property type="evidence" value="ECO:0007669"/>
    <property type="project" value="UniProtKB-UniRule"/>
</dbReference>
<dbReference type="CDD" id="cd01335">
    <property type="entry name" value="Radical_SAM"/>
    <property type="match status" value="1"/>
</dbReference>
<comment type="function">
    <text evidence="12">Catalyzes the cyclization of GTP to (8S)-3',8-cyclo-7,8-dihydroguanosine 5'-triphosphate.</text>
</comment>
<keyword evidence="6 12" id="KW-0408">Iron</keyword>
<reference evidence="14 15" key="1">
    <citation type="submission" date="2018-06" db="EMBL/GenBank/DDBJ databases">
        <title>Paenibacillus imtechensis sp. nov.</title>
        <authorList>
            <person name="Pinnaka A.K."/>
            <person name="Singh H."/>
            <person name="Kaur M."/>
        </authorList>
    </citation>
    <scope>NUCLEOTIDE SEQUENCE [LARGE SCALE GENOMIC DNA]</scope>
    <source>
        <strain evidence="14 15">SMB1</strain>
    </source>
</reference>
<feature type="binding site" evidence="12">
    <location>
        <position position="67"/>
    </location>
    <ligand>
        <name>GTP</name>
        <dbReference type="ChEBI" id="CHEBI:37565"/>
    </ligand>
</feature>
<evidence type="ECO:0000313" key="15">
    <source>
        <dbReference type="Proteomes" id="UP000249522"/>
    </source>
</evidence>
<dbReference type="InterPro" id="IPR007197">
    <property type="entry name" value="rSAM"/>
</dbReference>
<feature type="binding site" evidence="12">
    <location>
        <position position="261"/>
    </location>
    <ligand>
        <name>[4Fe-4S] cluster</name>
        <dbReference type="ChEBI" id="CHEBI:49883"/>
        <label>2</label>
        <note>4Fe-4S-substrate</note>
    </ligand>
</feature>
<sequence length="334" mass="37288">MTSQLKDRFGRVHNYLRISVTDRCNLRCMYCMPEEGVPFAEPSSLLTYDEIESVVKTAASMGITKLRITGGEPLVRPGLDSLISRLAAIPGIHDIALTTNGMLLAAQAEALKQAGLTRVNISLDTLDPARFRLIARRGDLKRVFEGIEAAGRVGFDPIKLNCVLLKGVNEDEIPAFLKLAYEQPLHVRFIEYMPIGHADDNWRKHYLPLSAVLEKARAEGFDMERREDVRGNGPSEDWQLTGGKGSFGLIHPVSDQFCSRCNRLRLTADGHLQPCLYWMDELNVRPAAGDEQALRKLFLKALDLKPENHEMAAKLADQAQSHNPTERRMSQIGG</sequence>
<feature type="binding site" evidence="12">
    <location>
        <position position="24"/>
    </location>
    <ligand>
        <name>[4Fe-4S] cluster</name>
        <dbReference type="ChEBI" id="CHEBI:49883"/>
        <label>1</label>
        <note>4Fe-4S-S-AdoMet</note>
    </ligand>
</feature>
<dbReference type="CDD" id="cd21117">
    <property type="entry name" value="Twitch_MoaA"/>
    <property type="match status" value="1"/>
</dbReference>
<dbReference type="Proteomes" id="UP000249522">
    <property type="component" value="Unassembled WGS sequence"/>
</dbReference>
<keyword evidence="5 12" id="KW-0547">Nucleotide-binding</keyword>
<evidence type="ECO:0000256" key="3">
    <source>
        <dbReference type="ARBA" id="ARBA00022691"/>
    </source>
</evidence>
<dbReference type="InterPro" id="IPR058240">
    <property type="entry name" value="rSAM_sf"/>
</dbReference>
<dbReference type="GO" id="GO:0061799">
    <property type="term" value="F:cyclic pyranopterin monophosphate synthase activity"/>
    <property type="evidence" value="ECO:0007669"/>
    <property type="project" value="TreeGrafter"/>
</dbReference>
<evidence type="ECO:0000256" key="4">
    <source>
        <dbReference type="ARBA" id="ARBA00022723"/>
    </source>
</evidence>
<feature type="binding site" evidence="12">
    <location>
        <position position="17"/>
    </location>
    <ligand>
        <name>GTP</name>
        <dbReference type="ChEBI" id="CHEBI:37565"/>
    </ligand>
</feature>
<keyword evidence="3 12" id="KW-0949">S-adenosyl-L-methionine</keyword>
<dbReference type="NCBIfam" id="TIGR02666">
    <property type="entry name" value="moaA"/>
    <property type="match status" value="1"/>
</dbReference>
<feature type="binding site" evidence="12">
    <location>
        <position position="98"/>
    </location>
    <ligand>
        <name>GTP</name>
        <dbReference type="ChEBI" id="CHEBI:37565"/>
    </ligand>
</feature>
<feature type="binding site" evidence="12">
    <location>
        <position position="122"/>
    </location>
    <ligand>
        <name>S-adenosyl-L-methionine</name>
        <dbReference type="ChEBI" id="CHEBI:59789"/>
    </ligand>
</feature>
<keyword evidence="8 12" id="KW-0342">GTP-binding</keyword>
<comment type="pathway">
    <text evidence="12">Cofactor biosynthesis; molybdopterin biosynthesis.</text>
</comment>
<feature type="domain" description="Radical SAM core" evidence="13">
    <location>
        <begin position="8"/>
        <end position="232"/>
    </location>
</feature>
<dbReference type="InterPro" id="IPR050105">
    <property type="entry name" value="MoCo_biosynth_MoaA/MoaC"/>
</dbReference>
<dbReference type="GO" id="GO:0006777">
    <property type="term" value="P:Mo-molybdopterin cofactor biosynthetic process"/>
    <property type="evidence" value="ECO:0007669"/>
    <property type="project" value="UniProtKB-UniRule"/>
</dbReference>
<evidence type="ECO:0000256" key="7">
    <source>
        <dbReference type="ARBA" id="ARBA00023014"/>
    </source>
</evidence>
<dbReference type="InterPro" id="IPR006638">
    <property type="entry name" value="Elp3/MiaA/NifB-like_rSAM"/>
</dbReference>
<dbReference type="SMART" id="SM00729">
    <property type="entry name" value="Elp3"/>
    <property type="match status" value="1"/>
</dbReference>
<comment type="subunit">
    <text evidence="12">Monomer and homodimer.</text>
</comment>
<evidence type="ECO:0000256" key="11">
    <source>
        <dbReference type="ARBA" id="ARBA00048697"/>
    </source>
</evidence>
<evidence type="ECO:0000259" key="13">
    <source>
        <dbReference type="PROSITE" id="PS51918"/>
    </source>
</evidence>
<dbReference type="PANTHER" id="PTHR22960">
    <property type="entry name" value="MOLYBDOPTERIN COFACTOR SYNTHESIS PROTEIN A"/>
    <property type="match status" value="1"/>
</dbReference>
<feature type="binding site" evidence="12">
    <location>
        <position position="159"/>
    </location>
    <ligand>
        <name>GTP</name>
        <dbReference type="ChEBI" id="CHEBI:37565"/>
    </ligand>
</feature>